<accession>A0ACD3SNC3</accession>
<dbReference type="Proteomes" id="UP000004277">
    <property type="component" value="Unassembled WGS sequence"/>
</dbReference>
<proteinExistence type="predicted"/>
<keyword evidence="2" id="KW-1185">Reference proteome</keyword>
<dbReference type="EMBL" id="AKCV02000020">
    <property type="protein sequence ID" value="TMS57690.1"/>
    <property type="molecule type" value="Genomic_DNA"/>
</dbReference>
<organism evidence="1 2">
    <name type="scientific">Imbroritus primus</name>
    <dbReference type="NCBI Taxonomy" id="3058603"/>
    <lineage>
        <taxon>Bacteria</taxon>
        <taxon>Pseudomonadati</taxon>
        <taxon>Pseudomonadota</taxon>
        <taxon>Betaproteobacteria</taxon>
        <taxon>Burkholderiales</taxon>
        <taxon>Burkholderiaceae</taxon>
        <taxon>Imbroritus</taxon>
    </lineage>
</organism>
<protein>
    <submittedName>
        <fullName evidence="1">Formate dehydrogenase</fullName>
    </submittedName>
</protein>
<sequence>MDLASLVKMANQIGGYFEIYPDKEYATQEVSSHIKRSWDPRMRATIQQRLAEAEALGLTPLAAAAIRRLGERATA</sequence>
<reference evidence="1" key="1">
    <citation type="submission" date="2019-05" db="EMBL/GenBank/DDBJ databases">
        <title>Revised genome assembly of Burkholderiaceae (previously Ralstonia) sp. PBA.</title>
        <authorList>
            <person name="Gan H.M."/>
        </authorList>
    </citation>
    <scope>NUCLEOTIDE SEQUENCE</scope>
    <source>
        <strain evidence="1">PBA</strain>
    </source>
</reference>
<evidence type="ECO:0000313" key="1">
    <source>
        <dbReference type="EMBL" id="TMS57690.1"/>
    </source>
</evidence>
<name>A0ACD3SNC3_9BURK</name>
<comment type="caution">
    <text evidence="1">The sequence shown here is derived from an EMBL/GenBank/DDBJ whole genome shotgun (WGS) entry which is preliminary data.</text>
</comment>
<evidence type="ECO:0000313" key="2">
    <source>
        <dbReference type="Proteomes" id="UP000004277"/>
    </source>
</evidence>
<gene>
    <name evidence="1" type="ORF">MW7_011020</name>
</gene>